<accession>A0ABV0SSE7</accession>
<name>A0ABV0SSE7_9TELE</name>
<organism evidence="2 3">
    <name type="scientific">Ilyodon furcidens</name>
    <name type="common">goldbreast splitfin</name>
    <dbReference type="NCBI Taxonomy" id="33524"/>
    <lineage>
        <taxon>Eukaryota</taxon>
        <taxon>Metazoa</taxon>
        <taxon>Chordata</taxon>
        <taxon>Craniata</taxon>
        <taxon>Vertebrata</taxon>
        <taxon>Euteleostomi</taxon>
        <taxon>Actinopterygii</taxon>
        <taxon>Neopterygii</taxon>
        <taxon>Teleostei</taxon>
        <taxon>Neoteleostei</taxon>
        <taxon>Acanthomorphata</taxon>
        <taxon>Ovalentaria</taxon>
        <taxon>Atherinomorphae</taxon>
        <taxon>Cyprinodontiformes</taxon>
        <taxon>Goodeidae</taxon>
        <taxon>Ilyodon</taxon>
    </lineage>
</organism>
<dbReference type="EMBL" id="JAHRIQ010008488">
    <property type="protein sequence ID" value="MEQ2223530.1"/>
    <property type="molecule type" value="Genomic_DNA"/>
</dbReference>
<proteinExistence type="predicted"/>
<protein>
    <submittedName>
        <fullName evidence="2">Uncharacterized protein</fullName>
    </submittedName>
</protein>
<keyword evidence="3" id="KW-1185">Reference proteome</keyword>
<gene>
    <name evidence="2" type="ORF">ILYODFUR_037644</name>
</gene>
<evidence type="ECO:0000313" key="2">
    <source>
        <dbReference type="EMBL" id="MEQ2223530.1"/>
    </source>
</evidence>
<comment type="caution">
    <text evidence="2">The sequence shown here is derived from an EMBL/GenBank/DDBJ whole genome shotgun (WGS) entry which is preliminary data.</text>
</comment>
<evidence type="ECO:0000256" key="1">
    <source>
        <dbReference type="SAM" id="MobiDB-lite"/>
    </source>
</evidence>
<evidence type="ECO:0000313" key="3">
    <source>
        <dbReference type="Proteomes" id="UP001482620"/>
    </source>
</evidence>
<feature type="region of interest" description="Disordered" evidence="1">
    <location>
        <begin position="55"/>
        <end position="130"/>
    </location>
</feature>
<sequence>MPKCPFSRLHKPSFFFGSVTRQRNFSRLGLFPGRPPCLTSPLWGIIAVSSSRLLSHLSSPSPEKRTKKPSIPPIKCRRGRPSSTPALASPGPTFVPPAPAPAAISSSSTYVPSAVHPPDALPSSFSPFTS</sequence>
<reference evidence="2 3" key="1">
    <citation type="submission" date="2021-06" db="EMBL/GenBank/DDBJ databases">
        <authorList>
            <person name="Palmer J.M."/>
        </authorList>
    </citation>
    <scope>NUCLEOTIDE SEQUENCE [LARGE SCALE GENOMIC DNA]</scope>
    <source>
        <strain evidence="3">if_2019</strain>
        <tissue evidence="2">Muscle</tissue>
    </source>
</reference>
<dbReference type="Proteomes" id="UP001482620">
    <property type="component" value="Unassembled WGS sequence"/>
</dbReference>